<name>A0ABC8RIY9_9AQUA</name>
<feature type="transmembrane region" description="Helical" evidence="2">
    <location>
        <begin position="75"/>
        <end position="94"/>
    </location>
</feature>
<proteinExistence type="inferred from homology"/>
<gene>
    <name evidence="3" type="ORF">ILEXP_LOCUS12728</name>
</gene>
<dbReference type="InterPro" id="IPR039204">
    <property type="entry name" value="MRS2-like"/>
</dbReference>
<comment type="similarity">
    <text evidence="1">Belongs to the CorA metal ion transporter (MIT) (TC 1.A.35.5) family.</text>
</comment>
<dbReference type="EMBL" id="CAUOFW020001445">
    <property type="protein sequence ID" value="CAK9144944.1"/>
    <property type="molecule type" value="Genomic_DNA"/>
</dbReference>
<keyword evidence="2" id="KW-1133">Transmembrane helix</keyword>
<dbReference type="AlphaFoldDB" id="A0ABC8RIY9"/>
<evidence type="ECO:0000256" key="2">
    <source>
        <dbReference type="SAM" id="Phobius"/>
    </source>
</evidence>
<organism evidence="3 4">
    <name type="scientific">Ilex paraguariensis</name>
    <name type="common">yerba mate</name>
    <dbReference type="NCBI Taxonomy" id="185542"/>
    <lineage>
        <taxon>Eukaryota</taxon>
        <taxon>Viridiplantae</taxon>
        <taxon>Streptophyta</taxon>
        <taxon>Embryophyta</taxon>
        <taxon>Tracheophyta</taxon>
        <taxon>Spermatophyta</taxon>
        <taxon>Magnoliopsida</taxon>
        <taxon>eudicotyledons</taxon>
        <taxon>Gunneridae</taxon>
        <taxon>Pentapetalae</taxon>
        <taxon>asterids</taxon>
        <taxon>campanulids</taxon>
        <taxon>Aquifoliales</taxon>
        <taxon>Aquifoliaceae</taxon>
        <taxon>Ilex</taxon>
    </lineage>
</organism>
<evidence type="ECO:0000313" key="3">
    <source>
        <dbReference type="EMBL" id="CAK9144944.1"/>
    </source>
</evidence>
<dbReference type="Proteomes" id="UP001642360">
    <property type="component" value="Unassembled WGS sequence"/>
</dbReference>
<sequence length="101" mass="11281">MSPSDDTKMREYVDDTEDYINIIMDDKQNQLLQFGVVMSTALVMLDVAGVIAGLLSMNFDIPLFAVGIPRQFYEATAVTVGGCTFIFFIAIMWFKRKGLLG</sequence>
<evidence type="ECO:0000256" key="1">
    <source>
        <dbReference type="ARBA" id="ARBA00007535"/>
    </source>
</evidence>
<accession>A0ABC8RIY9</accession>
<dbReference type="Gene3D" id="1.20.58.340">
    <property type="entry name" value="Magnesium transport protein CorA, transmembrane region"/>
    <property type="match status" value="1"/>
</dbReference>
<dbReference type="PANTHER" id="PTHR13890:SF29">
    <property type="entry name" value="MAGNESIUM TRANSPORTER MRS2-F"/>
    <property type="match status" value="1"/>
</dbReference>
<dbReference type="PANTHER" id="PTHR13890">
    <property type="entry name" value="RNA SPLICING PROTEIN MRS2, MITOCHONDRIAL"/>
    <property type="match status" value="1"/>
</dbReference>
<dbReference type="GO" id="GO:0015095">
    <property type="term" value="F:magnesium ion transmembrane transporter activity"/>
    <property type="evidence" value="ECO:0007669"/>
    <property type="project" value="UniProtKB-ARBA"/>
</dbReference>
<comment type="caution">
    <text evidence="3">The sequence shown here is derived from an EMBL/GenBank/DDBJ whole genome shotgun (WGS) entry which is preliminary data.</text>
</comment>
<evidence type="ECO:0008006" key="5">
    <source>
        <dbReference type="Google" id="ProtNLM"/>
    </source>
</evidence>
<reference evidence="3 4" key="1">
    <citation type="submission" date="2024-02" db="EMBL/GenBank/DDBJ databases">
        <authorList>
            <person name="Vignale AGUSTIN F."/>
            <person name="Sosa J E."/>
            <person name="Modenutti C."/>
        </authorList>
    </citation>
    <scope>NUCLEOTIDE SEQUENCE [LARGE SCALE GENOMIC DNA]</scope>
</reference>
<protein>
    <recommendedName>
        <fullName evidence="5">Magnesium transporter</fullName>
    </recommendedName>
</protein>
<keyword evidence="4" id="KW-1185">Reference proteome</keyword>
<feature type="transmembrane region" description="Helical" evidence="2">
    <location>
        <begin position="31"/>
        <end position="55"/>
    </location>
</feature>
<evidence type="ECO:0000313" key="4">
    <source>
        <dbReference type="Proteomes" id="UP001642360"/>
    </source>
</evidence>
<dbReference type="Pfam" id="PF01544">
    <property type="entry name" value="CorA"/>
    <property type="match status" value="1"/>
</dbReference>
<keyword evidence="2" id="KW-0472">Membrane</keyword>
<dbReference type="InterPro" id="IPR002523">
    <property type="entry name" value="MgTranspt_CorA/ZnTranspt_ZntB"/>
</dbReference>
<keyword evidence="2" id="KW-0812">Transmembrane</keyword>